<protein>
    <submittedName>
        <fullName evidence="2">Type IV pilus assembly protein PilV</fullName>
    </submittedName>
</protein>
<accession>A0A841GSJ1</accession>
<feature type="transmembrane region" description="Helical" evidence="1">
    <location>
        <begin position="21"/>
        <end position="42"/>
    </location>
</feature>
<keyword evidence="1" id="KW-1133">Transmembrane helix</keyword>
<evidence type="ECO:0000313" key="2">
    <source>
        <dbReference type="EMBL" id="MBB6056773.1"/>
    </source>
</evidence>
<evidence type="ECO:0000256" key="1">
    <source>
        <dbReference type="SAM" id="Phobius"/>
    </source>
</evidence>
<organism evidence="2 3">
    <name type="scientific">Tolumonas osonensis</name>
    <dbReference type="NCBI Taxonomy" id="675874"/>
    <lineage>
        <taxon>Bacteria</taxon>
        <taxon>Pseudomonadati</taxon>
        <taxon>Pseudomonadota</taxon>
        <taxon>Gammaproteobacteria</taxon>
        <taxon>Aeromonadales</taxon>
        <taxon>Aeromonadaceae</taxon>
        <taxon>Tolumonas</taxon>
    </lineage>
</organism>
<dbReference type="Pfam" id="PF07963">
    <property type="entry name" value="N_methyl"/>
    <property type="match status" value="1"/>
</dbReference>
<comment type="caution">
    <text evidence="2">The sequence shown here is derived from an EMBL/GenBank/DDBJ whole genome shotgun (WGS) entry which is preliminary data.</text>
</comment>
<dbReference type="RefSeq" id="WP_188027484.1">
    <property type="nucleotide sequence ID" value="NZ_JACHGR010000009.1"/>
</dbReference>
<gene>
    <name evidence="2" type="ORF">HNR75_002712</name>
</gene>
<keyword evidence="1" id="KW-0472">Membrane</keyword>
<reference evidence="2 3" key="1">
    <citation type="submission" date="2020-08" db="EMBL/GenBank/DDBJ databases">
        <title>Genomic Encyclopedia of Type Strains, Phase IV (KMG-IV): sequencing the most valuable type-strain genomes for metagenomic binning, comparative biology and taxonomic classification.</title>
        <authorList>
            <person name="Goeker M."/>
        </authorList>
    </citation>
    <scope>NUCLEOTIDE SEQUENCE [LARGE SCALE GENOMIC DNA]</scope>
    <source>
        <strain evidence="2 3">DSM 22975</strain>
    </source>
</reference>
<dbReference type="InterPro" id="IPR013362">
    <property type="entry name" value="Pilus_4_PilV"/>
</dbReference>
<keyword evidence="3" id="KW-1185">Reference proteome</keyword>
<dbReference type="NCBIfam" id="TIGR02523">
    <property type="entry name" value="type_IV_pilV"/>
    <property type="match status" value="1"/>
</dbReference>
<sequence>MSKNNPACSVTLQQGFALLEVMISSVILTVGLLGIAGMYGFASKFSYEARQHTQVVYIANDIMEHLRMSKIAWLKSVLLTGNGSYQLNIHNQSASVLFTASNKNQKNRYTDLILHDVAAWQQHLASAFPSSSASVCLSLKRHKTESAINADLTVNWTVNNADKSFMAPVLNDACGQHETGRRQYMMQMQL</sequence>
<evidence type="ECO:0000313" key="3">
    <source>
        <dbReference type="Proteomes" id="UP000585721"/>
    </source>
</evidence>
<proteinExistence type="predicted"/>
<name>A0A841GSJ1_9GAMM</name>
<dbReference type="NCBIfam" id="TIGR02532">
    <property type="entry name" value="IV_pilin_GFxxxE"/>
    <property type="match status" value="1"/>
</dbReference>
<dbReference type="Proteomes" id="UP000585721">
    <property type="component" value="Unassembled WGS sequence"/>
</dbReference>
<dbReference type="InterPro" id="IPR012902">
    <property type="entry name" value="N_methyl_site"/>
</dbReference>
<dbReference type="EMBL" id="JACHGR010000009">
    <property type="protein sequence ID" value="MBB6056773.1"/>
    <property type="molecule type" value="Genomic_DNA"/>
</dbReference>
<dbReference type="AlphaFoldDB" id="A0A841GSJ1"/>
<keyword evidence="1" id="KW-0812">Transmembrane</keyword>